<gene>
    <name evidence="1" type="ORF">NUW54_g13761</name>
</gene>
<proteinExistence type="predicted"/>
<comment type="caution">
    <text evidence="1">The sequence shown here is derived from an EMBL/GenBank/DDBJ whole genome shotgun (WGS) entry which is preliminary data.</text>
</comment>
<reference evidence="1" key="1">
    <citation type="submission" date="2022-08" db="EMBL/GenBank/DDBJ databases">
        <title>Genome Sequence of Pycnoporus sanguineus.</title>
        <authorList>
            <person name="Buettner E."/>
        </authorList>
    </citation>
    <scope>NUCLEOTIDE SEQUENCE</scope>
    <source>
        <strain evidence="1">CG-C14</strain>
    </source>
</reference>
<name>A0ACC1MIY3_9APHY</name>
<evidence type="ECO:0000313" key="1">
    <source>
        <dbReference type="EMBL" id="KAJ2966586.1"/>
    </source>
</evidence>
<protein>
    <submittedName>
        <fullName evidence="1">Uncharacterized protein</fullName>
    </submittedName>
</protein>
<organism evidence="1 2">
    <name type="scientific">Trametes sanguinea</name>
    <dbReference type="NCBI Taxonomy" id="158606"/>
    <lineage>
        <taxon>Eukaryota</taxon>
        <taxon>Fungi</taxon>
        <taxon>Dikarya</taxon>
        <taxon>Basidiomycota</taxon>
        <taxon>Agaricomycotina</taxon>
        <taxon>Agaricomycetes</taxon>
        <taxon>Polyporales</taxon>
        <taxon>Polyporaceae</taxon>
        <taxon>Trametes</taxon>
    </lineage>
</organism>
<evidence type="ECO:0000313" key="2">
    <source>
        <dbReference type="Proteomes" id="UP001144978"/>
    </source>
</evidence>
<dbReference type="Proteomes" id="UP001144978">
    <property type="component" value="Unassembled WGS sequence"/>
</dbReference>
<accession>A0ACC1MIY3</accession>
<sequence>MTSVSPRRAHRRRYRRAATLLDALLALPPHAHAISRQDLIASAERIYYRYLSPAGTAPGATENHEIYLPPALRIHTFPLSSSHEPKSQSEMALMAQIPDIEVPNVTSPPLQHQSQPPAFGAPPTFAPQPAYSSTPILNQQIEEDEPEVIKQWREKQAAEIKARDEASKAKRQETIAKAERAIDSFYEEYAAKKERNIRENKEHEEEFLANLNASLTQGTTWQRICDIIDLQNSQSKTLARTGDIPGRHGGTRL</sequence>
<keyword evidence="2" id="KW-1185">Reference proteome</keyword>
<dbReference type="EMBL" id="JANSHE010006601">
    <property type="protein sequence ID" value="KAJ2966586.1"/>
    <property type="molecule type" value="Genomic_DNA"/>
</dbReference>